<dbReference type="GO" id="GO:0005886">
    <property type="term" value="C:plasma membrane"/>
    <property type="evidence" value="ECO:0007669"/>
    <property type="project" value="UniProtKB-SubCell"/>
</dbReference>
<accession>A0A942E6F2</accession>
<protein>
    <recommendedName>
        <fullName evidence="15">ATP synthase subunit b</fullName>
    </recommendedName>
    <alternativeName>
        <fullName evidence="15">ATP synthase F(0) sector subunit b</fullName>
    </alternativeName>
    <alternativeName>
        <fullName evidence="15">ATPase subunit I</fullName>
    </alternativeName>
    <alternativeName>
        <fullName evidence="15">F-type ATPase subunit b</fullName>
        <shortName evidence="15">F-ATPase subunit b</shortName>
    </alternativeName>
</protein>
<dbReference type="CDD" id="cd06503">
    <property type="entry name" value="ATP-synt_Fo_b"/>
    <property type="match status" value="1"/>
</dbReference>
<evidence type="ECO:0000256" key="2">
    <source>
        <dbReference type="ARBA" id="ARBA00005513"/>
    </source>
</evidence>
<dbReference type="InterPro" id="IPR017707">
    <property type="entry name" value="Alt_ATP_synth_F0_bsu"/>
</dbReference>
<sequence length="260" mass="27785">MEIDWFTIGAQIVNFLVLVWLLKRFLYQPVLNAIDQREKRIAAALDDAASSKAEAAIERDALQAKSAELENQRAGLLAQAVADADAERTRLSNAARAEVETTKTQQRSALVLDAANLSAEIARRAQNEVFAISRKALADLADETLEAQLTGLFVRKLEALDKAEMAAVAQMLTSTRAPAVIRSAFALTSAQKARIGKAFSAALGIDAQLEFEIDADLISGIELVGGGQKLAWSVADYLKTLEKSVGDLMGRDALGTGGAA</sequence>
<evidence type="ECO:0000256" key="7">
    <source>
        <dbReference type="ARBA" id="ARBA00022781"/>
    </source>
</evidence>
<reference evidence="17" key="1">
    <citation type="submission" date="2021-04" db="EMBL/GenBank/DDBJ databases">
        <title>Devosia litorisediminis sp. nov., isolated from a sand dune.</title>
        <authorList>
            <person name="Park S."/>
            <person name="Yoon J.-H."/>
        </authorList>
    </citation>
    <scope>NUCLEOTIDE SEQUENCE</scope>
    <source>
        <strain evidence="17">BSSL-BM10</strain>
    </source>
</reference>
<dbReference type="GO" id="GO:0046933">
    <property type="term" value="F:proton-transporting ATP synthase activity, rotational mechanism"/>
    <property type="evidence" value="ECO:0007669"/>
    <property type="project" value="UniProtKB-UniRule"/>
</dbReference>
<evidence type="ECO:0000256" key="1">
    <source>
        <dbReference type="ARBA" id="ARBA00004377"/>
    </source>
</evidence>
<dbReference type="InterPro" id="IPR000711">
    <property type="entry name" value="ATPase_OSCP/dsu"/>
</dbReference>
<evidence type="ECO:0000313" key="17">
    <source>
        <dbReference type="EMBL" id="MBS3848327.1"/>
    </source>
</evidence>
<keyword evidence="5 15" id="KW-0138">CF(0)</keyword>
<comment type="caution">
    <text evidence="17">The sequence shown here is derived from an EMBL/GenBank/DDBJ whole genome shotgun (WGS) entry which is preliminary data.</text>
</comment>
<dbReference type="Proteomes" id="UP000678281">
    <property type="component" value="Unassembled WGS sequence"/>
</dbReference>
<evidence type="ECO:0000256" key="10">
    <source>
        <dbReference type="ARBA" id="ARBA00023136"/>
    </source>
</evidence>
<dbReference type="RefSeq" id="WP_212657882.1">
    <property type="nucleotide sequence ID" value="NZ_JAGXTP010000001.1"/>
</dbReference>
<comment type="subunit">
    <text evidence="14 15">F-type ATPases have 2 components, F(1) - the catalytic core - and F(0) - the membrane proton channel. F(1) has five subunits: alpha(3), beta(3), gamma(1), delta(1), epsilon(1). F(0) has three main subunits: a(1), b(2) and c(10-14). The alpha and beta chains form an alternating ring which encloses part of the gamma chain. F(1) is attached to F(0) by a central stalk formed by the gamma and epsilon chains, while a peripheral stalk is formed by the delta and b chains.</text>
</comment>
<dbReference type="Pfam" id="PF00213">
    <property type="entry name" value="OSCP"/>
    <property type="match status" value="1"/>
</dbReference>
<keyword evidence="7 15" id="KW-0375">Hydrogen ion transport</keyword>
<dbReference type="HAMAP" id="MF_01398">
    <property type="entry name" value="ATP_synth_b_bprime"/>
    <property type="match status" value="1"/>
</dbReference>
<dbReference type="InterPro" id="IPR002146">
    <property type="entry name" value="ATP_synth_b/b'su_bac/chlpt"/>
</dbReference>
<dbReference type="Pfam" id="PF00430">
    <property type="entry name" value="ATP-synt_B"/>
    <property type="match status" value="1"/>
</dbReference>
<comment type="subcellular location">
    <subcellularLocation>
        <location evidence="1">Cell inner membrane</location>
        <topology evidence="1">Single-pass membrane protein</topology>
    </subcellularLocation>
    <subcellularLocation>
        <location evidence="15">Cell membrane</location>
        <topology evidence="15">Single-pass membrane protein</topology>
    </subcellularLocation>
</comment>
<proteinExistence type="inferred from homology"/>
<evidence type="ECO:0000256" key="5">
    <source>
        <dbReference type="ARBA" id="ARBA00022547"/>
    </source>
</evidence>
<keyword evidence="4 15" id="KW-1003">Cell membrane</keyword>
<feature type="coiled-coil region" evidence="16">
    <location>
        <begin position="52"/>
        <end position="79"/>
    </location>
</feature>
<keyword evidence="18" id="KW-1185">Reference proteome</keyword>
<gene>
    <name evidence="15" type="primary">atpF</name>
    <name evidence="17" type="ORF">KD146_06410</name>
</gene>
<evidence type="ECO:0000256" key="9">
    <source>
        <dbReference type="ARBA" id="ARBA00023065"/>
    </source>
</evidence>
<dbReference type="PANTHER" id="PTHR33445:SF2">
    <property type="entry name" value="ATP SYNTHASE SUBUNIT B', CHLOROPLASTIC"/>
    <property type="match status" value="1"/>
</dbReference>
<organism evidence="17 18">
    <name type="scientific">Devosia litorisediminis</name>
    <dbReference type="NCBI Taxonomy" id="2829817"/>
    <lineage>
        <taxon>Bacteria</taxon>
        <taxon>Pseudomonadati</taxon>
        <taxon>Pseudomonadota</taxon>
        <taxon>Alphaproteobacteria</taxon>
        <taxon>Hyphomicrobiales</taxon>
        <taxon>Devosiaceae</taxon>
        <taxon>Devosia</taxon>
    </lineage>
</organism>
<evidence type="ECO:0000256" key="6">
    <source>
        <dbReference type="ARBA" id="ARBA00022692"/>
    </source>
</evidence>
<evidence type="ECO:0000313" key="18">
    <source>
        <dbReference type="Proteomes" id="UP000678281"/>
    </source>
</evidence>
<evidence type="ECO:0000256" key="4">
    <source>
        <dbReference type="ARBA" id="ARBA00022475"/>
    </source>
</evidence>
<evidence type="ECO:0000256" key="3">
    <source>
        <dbReference type="ARBA" id="ARBA00022448"/>
    </source>
</evidence>
<dbReference type="GO" id="GO:0046961">
    <property type="term" value="F:proton-transporting ATPase activity, rotational mechanism"/>
    <property type="evidence" value="ECO:0007669"/>
    <property type="project" value="TreeGrafter"/>
</dbReference>
<dbReference type="EMBL" id="JAGXTP010000001">
    <property type="protein sequence ID" value="MBS3848327.1"/>
    <property type="molecule type" value="Genomic_DNA"/>
</dbReference>
<feature type="transmembrane region" description="Helical" evidence="15">
    <location>
        <begin position="6"/>
        <end position="22"/>
    </location>
</feature>
<evidence type="ECO:0000256" key="13">
    <source>
        <dbReference type="ARBA" id="ARBA00025614"/>
    </source>
</evidence>
<comment type="similarity">
    <text evidence="2 15">Belongs to the ATPase B chain family.</text>
</comment>
<keyword evidence="10 15" id="KW-0472">Membrane</keyword>
<dbReference type="InterPro" id="IPR050059">
    <property type="entry name" value="ATP_synthase_B_chain"/>
</dbReference>
<evidence type="ECO:0000256" key="12">
    <source>
        <dbReference type="ARBA" id="ARBA00025198"/>
    </source>
</evidence>
<evidence type="ECO:0000256" key="15">
    <source>
        <dbReference type="HAMAP-Rule" id="MF_01398"/>
    </source>
</evidence>
<keyword evidence="16" id="KW-0175">Coiled coil</keyword>
<evidence type="ECO:0000256" key="14">
    <source>
        <dbReference type="ARBA" id="ARBA00025830"/>
    </source>
</evidence>
<comment type="function">
    <text evidence="12 15">F(1)F(0) ATP synthase produces ATP from ADP in the presence of a proton or sodium gradient. F-type ATPases consist of two structural domains, F(1) containing the extramembraneous catalytic core and F(0) containing the membrane proton channel, linked together by a central stalk and a peripheral stalk. During catalysis, ATP synthesis in the catalytic domain of F(1) is coupled via a rotary mechanism of the central stalk subunits to proton translocation.</text>
</comment>
<evidence type="ECO:0000256" key="11">
    <source>
        <dbReference type="ARBA" id="ARBA00023310"/>
    </source>
</evidence>
<comment type="function">
    <text evidence="13">Component of the F(0) channel, it forms part of the peripheral stalk, linking F(1) to F(0). The b'-subunit is a diverged and duplicated form of b found in plants and photosynthetic bacteria.</text>
</comment>
<dbReference type="GO" id="GO:0045259">
    <property type="term" value="C:proton-transporting ATP synthase complex"/>
    <property type="evidence" value="ECO:0007669"/>
    <property type="project" value="UniProtKB-KW"/>
</dbReference>
<keyword evidence="8 15" id="KW-1133">Transmembrane helix</keyword>
<keyword evidence="6 15" id="KW-0812">Transmembrane</keyword>
<name>A0A942E6F2_9HYPH</name>
<keyword evidence="9 15" id="KW-0406">Ion transport</keyword>
<keyword evidence="3 15" id="KW-0813">Transport</keyword>
<evidence type="ECO:0000256" key="16">
    <source>
        <dbReference type="SAM" id="Coils"/>
    </source>
</evidence>
<keyword evidence="11 15" id="KW-0066">ATP synthesis</keyword>
<dbReference type="PANTHER" id="PTHR33445">
    <property type="entry name" value="ATP SYNTHASE SUBUNIT B', CHLOROPLASTIC"/>
    <property type="match status" value="1"/>
</dbReference>
<dbReference type="AlphaFoldDB" id="A0A942E6F2"/>
<evidence type="ECO:0000256" key="8">
    <source>
        <dbReference type="ARBA" id="ARBA00022989"/>
    </source>
</evidence>
<dbReference type="NCBIfam" id="TIGR03321">
    <property type="entry name" value="alt_F1F0_F0_B"/>
    <property type="match status" value="1"/>
</dbReference>